<evidence type="ECO:0000256" key="1">
    <source>
        <dbReference type="ARBA" id="ARBA00009388"/>
    </source>
</evidence>
<evidence type="ECO:0000256" key="2">
    <source>
        <dbReference type="ARBA" id="ARBA00022670"/>
    </source>
</evidence>
<dbReference type="GO" id="GO:0005576">
    <property type="term" value="C:extracellular region"/>
    <property type="evidence" value="ECO:0007669"/>
    <property type="project" value="UniProtKB-SubCell"/>
</dbReference>
<dbReference type="KEGG" id="swd:Swoo_3129"/>
<organism evidence="14 15">
    <name type="scientific">Shewanella woodyi (strain ATCC 51908 / MS32)</name>
    <dbReference type="NCBI Taxonomy" id="392500"/>
    <lineage>
        <taxon>Bacteria</taxon>
        <taxon>Pseudomonadati</taxon>
        <taxon>Pseudomonadota</taxon>
        <taxon>Gammaproteobacteria</taxon>
        <taxon>Alteromonadales</taxon>
        <taxon>Shewanellaceae</taxon>
        <taxon>Shewanella</taxon>
    </lineage>
</organism>
<dbReference type="Gene3D" id="3.10.450.40">
    <property type="match status" value="1"/>
</dbReference>
<keyword evidence="2 10" id="KW-0645">Protease</keyword>
<dbReference type="PANTHER" id="PTHR33794">
    <property type="entry name" value="BACILLOLYSIN"/>
    <property type="match status" value="1"/>
</dbReference>
<dbReference type="EC" id="3.4.24.-" evidence="10"/>
<evidence type="ECO:0000256" key="5">
    <source>
        <dbReference type="ARBA" id="ARBA00022801"/>
    </source>
</evidence>
<keyword evidence="6 10" id="KW-0862">Zinc</keyword>
<dbReference type="GO" id="GO:0004222">
    <property type="term" value="F:metalloendopeptidase activity"/>
    <property type="evidence" value="ECO:0007669"/>
    <property type="project" value="UniProtKB-UniRule"/>
</dbReference>
<evidence type="ECO:0000256" key="6">
    <source>
        <dbReference type="ARBA" id="ARBA00022833"/>
    </source>
</evidence>
<comment type="function">
    <text evidence="10">Extracellular zinc metalloprotease.</text>
</comment>
<dbReference type="MEROPS" id="M04.016"/>
<evidence type="ECO:0000259" key="12">
    <source>
        <dbReference type="Pfam" id="PF02868"/>
    </source>
</evidence>
<feature type="domain" description="Peptidase M4 C-terminal" evidence="12">
    <location>
        <begin position="350"/>
        <end position="492"/>
    </location>
</feature>
<dbReference type="Pfam" id="PF01447">
    <property type="entry name" value="Peptidase_M4"/>
    <property type="match status" value="1"/>
</dbReference>
<dbReference type="RefSeq" id="WP_012325736.1">
    <property type="nucleotide sequence ID" value="NC_010506.1"/>
</dbReference>
<comment type="similarity">
    <text evidence="1 10">Belongs to the peptidase M4 family.</text>
</comment>
<dbReference type="eggNOG" id="COG3227">
    <property type="taxonomic scope" value="Bacteria"/>
</dbReference>
<keyword evidence="15" id="KW-1185">Reference proteome</keyword>
<evidence type="ECO:0000313" key="14">
    <source>
        <dbReference type="EMBL" id="ACA87400.1"/>
    </source>
</evidence>
<dbReference type="PRINTS" id="PR00730">
    <property type="entry name" value="THERMOLYSIN"/>
</dbReference>
<gene>
    <name evidence="14" type="ordered locus">Swoo_3129</name>
</gene>
<dbReference type="Gene3D" id="1.10.390.10">
    <property type="entry name" value="Neutral Protease Domain 2"/>
    <property type="match status" value="1"/>
</dbReference>
<sequence length="499" mass="54383" precursor="true">MKIPRLVPTLVAVCVTSSFHLQAAEFKFNKNQSINHAAGVSQLNHFEKSLSVKTAKGTQKSKQKQMFNGVPVYGHHLVVETDGESNIASGRLAQIDDEFSVQAGITRGQAIASLNKLYQGSAASGQKEVELVVLMQDKAPRLAYRVSYLSDKGDTISRPAGLVDANSGEVIRHWNELMTAKNGKGKPGGGTGGGTPVPYDASGPGGNAKVGRYYYGSDFGPLAVQESGGTCSMVNDNVKTINMKSKTRGGNTFTFTCPENTYKTTNDAYSPLNDAHYFGNVIFNMYQDWYQTAPLTFQLEMRVHYGRRYENAFWDGRAMSFGDGDSYFYPLVSLDVSAHEVSHGFTEQNSGLEYSGQSGGINESFSDMAGEAAEFYMRGSNDWKVGYDIVKGSGALRYMDDPTQDGNSIGDASYYTDGMDVHYSSGVFNRAFYLLSNKTGWDTHKSFDVFVLANQLYWSATSDFKDAACGAENAARDLGYPVADVTDAFAYVSTSCISF</sequence>
<evidence type="ECO:0000256" key="9">
    <source>
        <dbReference type="PIRSR" id="PIRSR623612-1"/>
    </source>
</evidence>
<feature type="chain" id="PRO_5022987660" description="Neutral metalloproteinase" evidence="10">
    <location>
        <begin position="24"/>
        <end position="499"/>
    </location>
</feature>
<dbReference type="InterPro" id="IPR050728">
    <property type="entry name" value="Zinc_Metalloprotease_M4"/>
</dbReference>
<proteinExistence type="inferred from homology"/>
<accession>B1KMM2</accession>
<feature type="signal peptide" evidence="10">
    <location>
        <begin position="1"/>
        <end position="23"/>
    </location>
</feature>
<dbReference type="SUPFAM" id="SSF55486">
    <property type="entry name" value="Metalloproteases ('zincins'), catalytic domain"/>
    <property type="match status" value="1"/>
</dbReference>
<evidence type="ECO:0000256" key="10">
    <source>
        <dbReference type="RuleBase" id="RU366073"/>
    </source>
</evidence>
<dbReference type="Gene3D" id="3.10.450.490">
    <property type="match status" value="1"/>
</dbReference>
<dbReference type="GO" id="GO:0046872">
    <property type="term" value="F:metal ion binding"/>
    <property type="evidence" value="ECO:0007669"/>
    <property type="project" value="UniProtKB-UniRule"/>
</dbReference>
<dbReference type="InterPro" id="IPR023612">
    <property type="entry name" value="Peptidase_M4"/>
</dbReference>
<evidence type="ECO:0000256" key="7">
    <source>
        <dbReference type="ARBA" id="ARBA00023049"/>
    </source>
</evidence>
<dbReference type="CDD" id="cd09597">
    <property type="entry name" value="M4_TLP"/>
    <property type="match status" value="1"/>
</dbReference>
<feature type="domain" description="Peptidase M4" evidence="11">
    <location>
        <begin position="209"/>
        <end position="347"/>
    </location>
</feature>
<dbReference type="GO" id="GO:0006508">
    <property type="term" value="P:proteolysis"/>
    <property type="evidence" value="ECO:0007669"/>
    <property type="project" value="UniProtKB-KW"/>
</dbReference>
<feature type="active site" evidence="9">
    <location>
        <position position="340"/>
    </location>
</feature>
<dbReference type="Proteomes" id="UP000002168">
    <property type="component" value="Chromosome"/>
</dbReference>
<evidence type="ECO:0000259" key="11">
    <source>
        <dbReference type="Pfam" id="PF01447"/>
    </source>
</evidence>
<keyword evidence="4 10" id="KW-0732">Signal</keyword>
<keyword evidence="10" id="KW-0964">Secreted</keyword>
<dbReference type="InterPro" id="IPR001570">
    <property type="entry name" value="Peptidase_M4_C_domain"/>
</dbReference>
<evidence type="ECO:0000256" key="4">
    <source>
        <dbReference type="ARBA" id="ARBA00022729"/>
    </source>
</evidence>
<reference evidence="14 15" key="1">
    <citation type="submission" date="2008-02" db="EMBL/GenBank/DDBJ databases">
        <title>Complete sequence of Shewanella woodyi ATCC 51908.</title>
        <authorList>
            <consortium name="US DOE Joint Genome Institute"/>
            <person name="Copeland A."/>
            <person name="Lucas S."/>
            <person name="Lapidus A."/>
            <person name="Glavina del Rio T."/>
            <person name="Dalin E."/>
            <person name="Tice H."/>
            <person name="Bruce D."/>
            <person name="Goodwin L."/>
            <person name="Pitluck S."/>
            <person name="Sims D."/>
            <person name="Brettin T."/>
            <person name="Detter J.C."/>
            <person name="Han C."/>
            <person name="Kuske C.R."/>
            <person name="Schmutz J."/>
            <person name="Larimer F."/>
            <person name="Land M."/>
            <person name="Hauser L."/>
            <person name="Kyrpides N."/>
            <person name="Lykidis A."/>
            <person name="Zhao J.-S."/>
            <person name="Richardson P."/>
        </authorList>
    </citation>
    <scope>NUCLEOTIDE SEQUENCE [LARGE SCALE GENOMIC DNA]</scope>
    <source>
        <strain evidence="15">ATCC 51908 / MS32</strain>
    </source>
</reference>
<evidence type="ECO:0000313" key="15">
    <source>
        <dbReference type="Proteomes" id="UP000002168"/>
    </source>
</evidence>
<keyword evidence="5 10" id="KW-0378">Hydrolase</keyword>
<comment type="cofactor">
    <cofactor evidence="10">
        <name>Zn(2+)</name>
        <dbReference type="ChEBI" id="CHEBI:29105"/>
    </cofactor>
</comment>
<evidence type="ECO:0000259" key="13">
    <source>
        <dbReference type="Pfam" id="PF07504"/>
    </source>
</evidence>
<protein>
    <recommendedName>
        <fullName evidence="10">Neutral metalloproteinase</fullName>
        <ecNumber evidence="10">3.4.24.-</ecNumber>
    </recommendedName>
</protein>
<keyword evidence="7 10" id="KW-0482">Metalloprotease</keyword>
<evidence type="ECO:0000256" key="3">
    <source>
        <dbReference type="ARBA" id="ARBA00022723"/>
    </source>
</evidence>
<dbReference type="EMBL" id="CP000961">
    <property type="protein sequence ID" value="ACA87400.1"/>
    <property type="molecule type" value="Genomic_DNA"/>
</dbReference>
<dbReference type="AlphaFoldDB" id="B1KMM2"/>
<dbReference type="InterPro" id="IPR013856">
    <property type="entry name" value="Peptidase_M4_domain"/>
</dbReference>
<dbReference type="HOGENOM" id="CLU_008590_4_2_6"/>
<dbReference type="Gene3D" id="3.10.170.10">
    <property type="match status" value="1"/>
</dbReference>
<dbReference type="PANTHER" id="PTHR33794:SF1">
    <property type="entry name" value="BACILLOLYSIN"/>
    <property type="match status" value="1"/>
</dbReference>
<dbReference type="STRING" id="392500.Swoo_3129"/>
<keyword evidence="8" id="KW-0865">Zymogen</keyword>
<feature type="active site" description="Proton donor" evidence="9">
    <location>
        <position position="422"/>
    </location>
</feature>
<evidence type="ECO:0000256" key="8">
    <source>
        <dbReference type="ARBA" id="ARBA00023145"/>
    </source>
</evidence>
<feature type="domain" description="FTP" evidence="13">
    <location>
        <begin position="51"/>
        <end position="88"/>
    </location>
</feature>
<dbReference type="InterPro" id="IPR027268">
    <property type="entry name" value="Peptidase_M4/M1_CTD_sf"/>
</dbReference>
<comment type="subcellular location">
    <subcellularLocation>
        <location evidence="10">Secreted</location>
    </subcellularLocation>
</comment>
<keyword evidence="3" id="KW-0479">Metal-binding</keyword>
<name>B1KMM2_SHEWM</name>
<dbReference type="InterPro" id="IPR011096">
    <property type="entry name" value="FTP_domain"/>
</dbReference>
<dbReference type="Pfam" id="PF07504">
    <property type="entry name" value="FTP"/>
    <property type="match status" value="1"/>
</dbReference>
<dbReference type="Pfam" id="PF02868">
    <property type="entry name" value="Peptidase_M4_C"/>
    <property type="match status" value="1"/>
</dbReference>